<feature type="domain" description="SPW repeat-containing integral membrane" evidence="2">
    <location>
        <begin position="7"/>
        <end position="101"/>
    </location>
</feature>
<feature type="transmembrane region" description="Helical" evidence="1">
    <location>
        <begin position="31"/>
        <end position="52"/>
    </location>
</feature>
<dbReference type="OrthoDB" id="32521at2"/>
<accession>A0A4V0ZJ86</accession>
<keyword evidence="4" id="KW-1185">Reference proteome</keyword>
<keyword evidence="1" id="KW-0472">Membrane</keyword>
<dbReference type="Pfam" id="PF03779">
    <property type="entry name" value="SPW"/>
    <property type="match status" value="1"/>
</dbReference>
<evidence type="ECO:0000256" key="1">
    <source>
        <dbReference type="SAM" id="Phobius"/>
    </source>
</evidence>
<feature type="transmembrane region" description="Helical" evidence="1">
    <location>
        <begin position="7"/>
        <end position="25"/>
    </location>
</feature>
<feature type="transmembrane region" description="Helical" evidence="1">
    <location>
        <begin position="84"/>
        <end position="104"/>
    </location>
</feature>
<proteinExistence type="predicted"/>
<name>A0A4V0ZJ86_9ACTN</name>
<sequence length="125" mass="13028">MRITGRWADWLALVVGTAVVVSYTWHGMLGLGMAALFLVGVLIVFLACLAIIHPELFVAEAAMVAAGLFLVGVPWMFAFTDTPAAAWTAWIGGAVAVVTGLVTLPGSTALYRRIVPPQPSGGSTS</sequence>
<feature type="transmembrane region" description="Helical" evidence="1">
    <location>
        <begin position="57"/>
        <end position="78"/>
    </location>
</feature>
<keyword evidence="1" id="KW-1133">Transmembrane helix</keyword>
<reference evidence="3 4" key="1">
    <citation type="submission" date="2019-02" db="EMBL/GenBank/DDBJ databases">
        <authorList>
            <person name="Khodamoradi S."/>
            <person name="Hahnke R.L."/>
            <person name="Kaempfer P."/>
            <person name="Schumann P."/>
            <person name="Rohde M."/>
            <person name="Steinert M."/>
            <person name="Luzhetskyy A."/>
            <person name="Wink J."/>
            <person name="Ruckert C."/>
        </authorList>
    </citation>
    <scope>NUCLEOTIDE SEQUENCE [LARGE SCALE GENOMIC DNA]</scope>
    <source>
        <strain evidence="3 4">M2</strain>
    </source>
</reference>
<protein>
    <recommendedName>
        <fullName evidence="2">SPW repeat-containing integral membrane domain-containing protein</fullName>
    </recommendedName>
</protein>
<dbReference type="RefSeq" id="WP_131097138.1">
    <property type="nucleotide sequence ID" value="NZ_CP036455.1"/>
</dbReference>
<organism evidence="3 4">
    <name type="scientific">Streptomonospora litoralis</name>
    <dbReference type="NCBI Taxonomy" id="2498135"/>
    <lineage>
        <taxon>Bacteria</taxon>
        <taxon>Bacillati</taxon>
        <taxon>Actinomycetota</taxon>
        <taxon>Actinomycetes</taxon>
        <taxon>Streptosporangiales</taxon>
        <taxon>Nocardiopsidaceae</taxon>
        <taxon>Streptomonospora</taxon>
    </lineage>
</organism>
<dbReference type="KEGG" id="strr:EKD16_04010"/>
<evidence type="ECO:0000313" key="4">
    <source>
        <dbReference type="Proteomes" id="UP000292235"/>
    </source>
</evidence>
<dbReference type="InterPro" id="IPR005530">
    <property type="entry name" value="SPW"/>
</dbReference>
<dbReference type="Proteomes" id="UP000292235">
    <property type="component" value="Chromosome"/>
</dbReference>
<evidence type="ECO:0000313" key="3">
    <source>
        <dbReference type="EMBL" id="QBI52612.1"/>
    </source>
</evidence>
<dbReference type="EMBL" id="CP036455">
    <property type="protein sequence ID" value="QBI52612.1"/>
    <property type="molecule type" value="Genomic_DNA"/>
</dbReference>
<keyword evidence="1" id="KW-0812">Transmembrane</keyword>
<gene>
    <name evidence="3" type="ORF">EKD16_04010</name>
</gene>
<dbReference type="AlphaFoldDB" id="A0A4V0ZJ86"/>
<evidence type="ECO:0000259" key="2">
    <source>
        <dbReference type="Pfam" id="PF03779"/>
    </source>
</evidence>